<name>A0A8J4DP10_9ACTN</name>
<proteinExistence type="predicted"/>
<comment type="caution">
    <text evidence="1">The sequence shown here is derived from an EMBL/GenBank/DDBJ whole genome shotgun (WGS) entry which is preliminary data.</text>
</comment>
<sequence>MTFDEALDVVCGTTDPAVLFAAHGYRELARVLHPDAVPAHRRDAATEAFARLGRLWETHRDGVTLRTATATYRLGASPRHRGDVADLYDVGGDRLLKLPRHPSDNDLMERETSALRTIASRGDPRFLTYLPRLVDSFRHRDPATGAERRVNVIGTAGGLHPLTEVRRAYPDGLPPRDAAWMWRRLLIALSVAHRAGVVHGAVLPPHILIHPAERGLVLIDWCYSVDFSGRTHHGRSAAVPTGPGALAHTAGVVPAMVPGYADWYPPEVPAKEPPLAGTDLAMAARVMTELMGDRAPKALTHFAAGCRLPHLRQRPDDALRLLAELDGVLDRLFGPRVFTPFRLNP</sequence>
<dbReference type="InterPro" id="IPR011009">
    <property type="entry name" value="Kinase-like_dom_sf"/>
</dbReference>
<organism evidence="1 2">
    <name type="scientific">Virgisporangium aliadipatigenens</name>
    <dbReference type="NCBI Taxonomy" id="741659"/>
    <lineage>
        <taxon>Bacteria</taxon>
        <taxon>Bacillati</taxon>
        <taxon>Actinomycetota</taxon>
        <taxon>Actinomycetes</taxon>
        <taxon>Micromonosporales</taxon>
        <taxon>Micromonosporaceae</taxon>
        <taxon>Virgisporangium</taxon>
    </lineage>
</organism>
<dbReference type="EMBL" id="BOPF01000007">
    <property type="protein sequence ID" value="GIJ45460.1"/>
    <property type="molecule type" value="Genomic_DNA"/>
</dbReference>
<dbReference type="Gene3D" id="1.10.510.10">
    <property type="entry name" value="Transferase(Phosphotransferase) domain 1"/>
    <property type="match status" value="1"/>
</dbReference>
<protein>
    <recommendedName>
        <fullName evidence="3">Protein kinase domain-containing protein</fullName>
    </recommendedName>
</protein>
<evidence type="ECO:0000313" key="2">
    <source>
        <dbReference type="Proteomes" id="UP000619260"/>
    </source>
</evidence>
<dbReference type="Proteomes" id="UP000619260">
    <property type="component" value="Unassembled WGS sequence"/>
</dbReference>
<accession>A0A8J4DP10</accession>
<gene>
    <name evidence="1" type="ORF">Val02_23460</name>
</gene>
<reference evidence="1" key="1">
    <citation type="submission" date="2021-01" db="EMBL/GenBank/DDBJ databases">
        <title>Whole genome shotgun sequence of Virgisporangium aliadipatigenens NBRC 105644.</title>
        <authorList>
            <person name="Komaki H."/>
            <person name="Tamura T."/>
        </authorList>
    </citation>
    <scope>NUCLEOTIDE SEQUENCE</scope>
    <source>
        <strain evidence="1">NBRC 105644</strain>
    </source>
</reference>
<dbReference type="SUPFAM" id="SSF56112">
    <property type="entry name" value="Protein kinase-like (PK-like)"/>
    <property type="match status" value="1"/>
</dbReference>
<evidence type="ECO:0008006" key="3">
    <source>
        <dbReference type="Google" id="ProtNLM"/>
    </source>
</evidence>
<keyword evidence="2" id="KW-1185">Reference proteome</keyword>
<dbReference type="AlphaFoldDB" id="A0A8J4DP10"/>
<evidence type="ECO:0000313" key="1">
    <source>
        <dbReference type="EMBL" id="GIJ45460.1"/>
    </source>
</evidence>
<dbReference type="RefSeq" id="WP_203899003.1">
    <property type="nucleotide sequence ID" value="NZ_BOPF01000007.1"/>
</dbReference>